<gene>
    <name evidence="16" type="ORF">AYI69_g6550</name>
</gene>
<dbReference type="Proteomes" id="UP000187429">
    <property type="component" value="Unassembled WGS sequence"/>
</dbReference>
<evidence type="ECO:0000256" key="10">
    <source>
        <dbReference type="ARBA" id="ARBA00022989"/>
    </source>
</evidence>
<comment type="catalytic activity">
    <reaction evidence="13">
        <text>a 1,2-diacyl-sn-glycerol + H2O = a 2-acylglycerol + a fatty acid + H(+)</text>
        <dbReference type="Rhea" id="RHEA:33275"/>
        <dbReference type="ChEBI" id="CHEBI:15377"/>
        <dbReference type="ChEBI" id="CHEBI:15378"/>
        <dbReference type="ChEBI" id="CHEBI:17389"/>
        <dbReference type="ChEBI" id="CHEBI:17815"/>
        <dbReference type="ChEBI" id="CHEBI:28868"/>
        <dbReference type="EC" id="3.1.1.116"/>
    </reaction>
    <physiologicalReaction direction="left-to-right" evidence="13">
        <dbReference type="Rhea" id="RHEA:33276"/>
    </physiologicalReaction>
</comment>
<evidence type="ECO:0000256" key="8">
    <source>
        <dbReference type="ARBA" id="ARBA00022837"/>
    </source>
</evidence>
<keyword evidence="6" id="KW-0479">Metal-binding</keyword>
<dbReference type="InterPro" id="IPR029058">
    <property type="entry name" value="AB_hydrolase_fold"/>
</dbReference>
<keyword evidence="3" id="KW-1003">Cell membrane</keyword>
<keyword evidence="10" id="KW-1133">Transmembrane helix</keyword>
<proteinExistence type="predicted"/>
<keyword evidence="8" id="KW-0106">Calcium</keyword>
<keyword evidence="17" id="KW-1185">Reference proteome</keyword>
<organism evidence="16 17">
    <name type="scientific">Smittium culicis</name>
    <dbReference type="NCBI Taxonomy" id="133412"/>
    <lineage>
        <taxon>Eukaryota</taxon>
        <taxon>Fungi</taxon>
        <taxon>Fungi incertae sedis</taxon>
        <taxon>Zoopagomycota</taxon>
        <taxon>Kickxellomycotina</taxon>
        <taxon>Harpellomycetes</taxon>
        <taxon>Harpellales</taxon>
        <taxon>Legeriomycetaceae</taxon>
        <taxon>Smittium</taxon>
    </lineage>
</organism>
<dbReference type="PANTHER" id="PTHR45792:SF8">
    <property type="entry name" value="DIACYLGLYCEROL LIPASE-ALPHA"/>
    <property type="match status" value="1"/>
</dbReference>
<keyword evidence="7" id="KW-0378">Hydrolase</keyword>
<keyword evidence="9" id="KW-0442">Lipid degradation</keyword>
<protein>
    <recommendedName>
        <fullName evidence="14">sn-1-specific diacylglycerol lipase</fullName>
        <ecNumber evidence="14">3.1.1.116</ecNumber>
    </recommendedName>
</protein>
<name>A0A1R1XY95_9FUNG</name>
<dbReference type="GO" id="GO:0016298">
    <property type="term" value="F:lipase activity"/>
    <property type="evidence" value="ECO:0007669"/>
    <property type="project" value="TreeGrafter"/>
</dbReference>
<dbReference type="InterPro" id="IPR052214">
    <property type="entry name" value="DAG_Lipase-Related"/>
</dbReference>
<evidence type="ECO:0000313" key="17">
    <source>
        <dbReference type="Proteomes" id="UP000187429"/>
    </source>
</evidence>
<evidence type="ECO:0000256" key="6">
    <source>
        <dbReference type="ARBA" id="ARBA00022723"/>
    </source>
</evidence>
<dbReference type="GO" id="GO:0016042">
    <property type="term" value="P:lipid catabolic process"/>
    <property type="evidence" value="ECO:0007669"/>
    <property type="project" value="UniProtKB-KW"/>
</dbReference>
<evidence type="ECO:0000256" key="13">
    <source>
        <dbReference type="ARBA" id="ARBA00024531"/>
    </source>
</evidence>
<evidence type="ECO:0000256" key="12">
    <source>
        <dbReference type="ARBA" id="ARBA00023136"/>
    </source>
</evidence>
<evidence type="ECO:0000256" key="9">
    <source>
        <dbReference type="ARBA" id="ARBA00022963"/>
    </source>
</evidence>
<evidence type="ECO:0000256" key="2">
    <source>
        <dbReference type="ARBA" id="ARBA00004651"/>
    </source>
</evidence>
<dbReference type="GO" id="GO:0046872">
    <property type="term" value="F:metal ion binding"/>
    <property type="evidence" value="ECO:0007669"/>
    <property type="project" value="UniProtKB-KW"/>
</dbReference>
<comment type="cofactor">
    <cofactor evidence="1">
        <name>Ca(2+)</name>
        <dbReference type="ChEBI" id="CHEBI:29108"/>
    </cofactor>
</comment>
<sequence length="271" mass="30600">MSEQKPKSVPNSTLLKPAYYSKFALAVYGSGMNVQNEHGTKTLVSKNEKEFLDNICEFLEIKKSQVLDFNFKDTFVYKPGYAIIHDLTNNSIVISIKGTSDFGDALADLSIKNVKWSEGYVHQGILLMSQWMFLKVLPLTLAYSYKNKIPNIFLTGHSLGAAVASVLTIMIQHYKDEIEYNGIPLKGYKFNTFTYGCPPSVSKSIIERFEKRLEIEPLSNILEPTFDIFSFVNGRDVVPSLSYASMSDFKDTLYPAYKLSNSIFEKIGNVK</sequence>
<comment type="caution">
    <text evidence="16">The sequence shown here is derived from an EMBL/GenBank/DDBJ whole genome shotgun (WGS) entry which is preliminary data.</text>
</comment>
<evidence type="ECO:0000259" key="15">
    <source>
        <dbReference type="Pfam" id="PF01764"/>
    </source>
</evidence>
<accession>A0A1R1XY95</accession>
<dbReference type="CDD" id="cd00519">
    <property type="entry name" value="Lipase_3"/>
    <property type="match status" value="1"/>
</dbReference>
<evidence type="ECO:0000256" key="14">
    <source>
        <dbReference type="ARBA" id="ARBA00026104"/>
    </source>
</evidence>
<evidence type="ECO:0000256" key="4">
    <source>
        <dbReference type="ARBA" id="ARBA00022553"/>
    </source>
</evidence>
<dbReference type="GO" id="GO:0005886">
    <property type="term" value="C:plasma membrane"/>
    <property type="evidence" value="ECO:0007669"/>
    <property type="project" value="UniProtKB-SubCell"/>
</dbReference>
<keyword evidence="5" id="KW-0812">Transmembrane</keyword>
<evidence type="ECO:0000256" key="3">
    <source>
        <dbReference type="ARBA" id="ARBA00022475"/>
    </source>
</evidence>
<feature type="domain" description="Fungal lipase-type" evidence="15">
    <location>
        <begin position="93"/>
        <end position="243"/>
    </location>
</feature>
<dbReference type="Gene3D" id="3.40.50.1820">
    <property type="entry name" value="alpha/beta hydrolase"/>
    <property type="match status" value="1"/>
</dbReference>
<dbReference type="SUPFAM" id="SSF53474">
    <property type="entry name" value="alpha/beta-Hydrolases"/>
    <property type="match status" value="1"/>
</dbReference>
<keyword evidence="4" id="KW-0597">Phosphoprotein</keyword>
<evidence type="ECO:0000256" key="5">
    <source>
        <dbReference type="ARBA" id="ARBA00022692"/>
    </source>
</evidence>
<reference evidence="17" key="1">
    <citation type="submission" date="2017-01" db="EMBL/GenBank/DDBJ databases">
        <authorList>
            <person name="Wang Y."/>
            <person name="White M."/>
            <person name="Kvist S."/>
            <person name="Moncalvo J.-M."/>
        </authorList>
    </citation>
    <scope>NUCLEOTIDE SEQUENCE [LARGE SCALE GENOMIC DNA]</scope>
    <source>
        <strain evidence="17">ID-206-W2</strain>
    </source>
</reference>
<comment type="subcellular location">
    <subcellularLocation>
        <location evidence="2">Cell membrane</location>
        <topology evidence="2">Multi-pass membrane protein</topology>
    </subcellularLocation>
</comment>
<dbReference type="OrthoDB" id="438440at2759"/>
<evidence type="ECO:0000256" key="7">
    <source>
        <dbReference type="ARBA" id="ARBA00022801"/>
    </source>
</evidence>
<keyword evidence="11" id="KW-0443">Lipid metabolism</keyword>
<dbReference type="PANTHER" id="PTHR45792">
    <property type="entry name" value="DIACYLGLYCEROL LIPASE HOMOLOG-RELATED"/>
    <property type="match status" value="1"/>
</dbReference>
<dbReference type="EC" id="3.1.1.116" evidence="14"/>
<keyword evidence="12" id="KW-0472">Membrane</keyword>
<dbReference type="EMBL" id="LSSM01002952">
    <property type="protein sequence ID" value="OMJ19640.1"/>
    <property type="molecule type" value="Genomic_DNA"/>
</dbReference>
<evidence type="ECO:0000256" key="11">
    <source>
        <dbReference type="ARBA" id="ARBA00023098"/>
    </source>
</evidence>
<dbReference type="AlphaFoldDB" id="A0A1R1XY95"/>
<dbReference type="InterPro" id="IPR002921">
    <property type="entry name" value="Fungal_lipase-type"/>
</dbReference>
<dbReference type="Pfam" id="PF01764">
    <property type="entry name" value="Lipase_3"/>
    <property type="match status" value="1"/>
</dbReference>
<evidence type="ECO:0000313" key="16">
    <source>
        <dbReference type="EMBL" id="OMJ19640.1"/>
    </source>
</evidence>
<evidence type="ECO:0000256" key="1">
    <source>
        <dbReference type="ARBA" id="ARBA00001913"/>
    </source>
</evidence>